<dbReference type="InterPro" id="IPR023559">
    <property type="entry name" value="Flagellar_FlhD"/>
</dbReference>
<comment type="caution">
    <text evidence="9">The sequence shown here is derived from an EMBL/GenBank/DDBJ whole genome shotgun (WGS) entry which is preliminary data.</text>
</comment>
<keyword evidence="4" id="KW-0238">DNA-binding</keyword>
<gene>
    <name evidence="9" type="ORF">HXX02_02680</name>
</gene>
<organism evidence="9 10">
    <name type="scientific">Microbulbifer elongatus</name>
    <dbReference type="NCBI Taxonomy" id="86173"/>
    <lineage>
        <taxon>Bacteria</taxon>
        <taxon>Pseudomonadati</taxon>
        <taxon>Pseudomonadota</taxon>
        <taxon>Gammaproteobacteria</taxon>
        <taxon>Cellvibrionales</taxon>
        <taxon>Microbulbiferaceae</taxon>
        <taxon>Microbulbifer</taxon>
    </lineage>
</organism>
<keyword evidence="2" id="KW-1005">Bacterial flagellum biogenesis</keyword>
<keyword evidence="9" id="KW-0282">Flagellum</keyword>
<evidence type="ECO:0000256" key="4">
    <source>
        <dbReference type="ARBA" id="ARBA00023125"/>
    </source>
</evidence>
<dbReference type="NCBIfam" id="NF002783">
    <property type="entry name" value="PRK02909.1-1"/>
    <property type="match status" value="1"/>
</dbReference>
<evidence type="ECO:0000256" key="2">
    <source>
        <dbReference type="ARBA" id="ARBA00022795"/>
    </source>
</evidence>
<dbReference type="EMBL" id="JACASI010000011">
    <property type="protein sequence ID" value="MCQ3828341.1"/>
    <property type="molecule type" value="Genomic_DNA"/>
</dbReference>
<reference evidence="9" key="1">
    <citation type="thesis" date="2020" institute="Technische Universitat Dresden" country="Dresden, Germany">
        <title>The Agarolytic System of Microbulbifer elongatus PORT2, Isolated from Batu Karas, Pangandaran West Java Indonesia.</title>
        <authorList>
            <person name="Anggraeni S.R."/>
        </authorList>
    </citation>
    <scope>NUCLEOTIDE SEQUENCE</scope>
    <source>
        <strain evidence="9">PORT2</strain>
    </source>
</reference>
<evidence type="ECO:0000256" key="8">
    <source>
        <dbReference type="ARBA" id="ARBA00025431"/>
    </source>
</evidence>
<dbReference type="Proteomes" id="UP001205566">
    <property type="component" value="Unassembled WGS sequence"/>
</dbReference>
<keyword evidence="6" id="KW-0010">Activator</keyword>
<keyword evidence="3" id="KW-0805">Transcription regulation</keyword>
<dbReference type="SUPFAM" id="SSF63592">
    <property type="entry name" value="Flagellar transcriptional activator FlhD"/>
    <property type="match status" value="1"/>
</dbReference>
<evidence type="ECO:0000256" key="7">
    <source>
        <dbReference type="ARBA" id="ARBA00023163"/>
    </source>
</evidence>
<protein>
    <submittedName>
        <fullName evidence="9">Flagellar transcriptional regulator FlhD</fullName>
    </submittedName>
</protein>
<dbReference type="InterPro" id="IPR036194">
    <property type="entry name" value="FlhD_sf"/>
</dbReference>
<keyword evidence="9" id="KW-0969">Cilium</keyword>
<dbReference type="Gene3D" id="1.10.4000.10">
    <property type="entry name" value="Flagellar transcriptional activator FlhD"/>
    <property type="match status" value="1"/>
</dbReference>
<evidence type="ECO:0000313" key="9">
    <source>
        <dbReference type="EMBL" id="MCQ3828341.1"/>
    </source>
</evidence>
<keyword evidence="9" id="KW-0966">Cell projection</keyword>
<keyword evidence="10" id="KW-1185">Reference proteome</keyword>
<comment type="function">
    <text evidence="8">Functions in complex with FlhC as a master transcriptional regulator that regulates transcription of several flagellar and non-flagellar operons by binding to their promoter region. Activates expression of class 2 flagellar genes, including fliA, which is a flagellum-specific sigma factor that turns on the class 3 genes. Also regulates genes whose products function in a variety of physiological pathways.</text>
</comment>
<proteinExistence type="predicted"/>
<evidence type="ECO:0000256" key="5">
    <source>
        <dbReference type="ARBA" id="ARBA00023157"/>
    </source>
</evidence>
<name>A0ABT1NWS5_9GAMM</name>
<keyword evidence="5" id="KW-1015">Disulfide bond</keyword>
<dbReference type="Pfam" id="PF05247">
    <property type="entry name" value="FlhD"/>
    <property type="match status" value="1"/>
</dbReference>
<evidence type="ECO:0000256" key="3">
    <source>
        <dbReference type="ARBA" id="ARBA00023015"/>
    </source>
</evidence>
<sequence length="100" mass="11451">MQDSAINEIQEINLSYLLLAQRLLKEDFATARFRLKVDETLAAKIVSLTAKQLTRLARSNQFLFRLNLENPIQLEQLTSNKRAENLSHIHTALLMSSNVN</sequence>
<keyword evidence="7" id="KW-0804">Transcription</keyword>
<evidence type="ECO:0000256" key="1">
    <source>
        <dbReference type="ARBA" id="ARBA00022490"/>
    </source>
</evidence>
<dbReference type="RefSeq" id="WP_255873192.1">
    <property type="nucleotide sequence ID" value="NZ_JACASI010000011.1"/>
</dbReference>
<evidence type="ECO:0000313" key="10">
    <source>
        <dbReference type="Proteomes" id="UP001205566"/>
    </source>
</evidence>
<evidence type="ECO:0000256" key="6">
    <source>
        <dbReference type="ARBA" id="ARBA00023159"/>
    </source>
</evidence>
<keyword evidence="1" id="KW-0963">Cytoplasm</keyword>
<accession>A0ABT1NWS5</accession>